<proteinExistence type="predicted"/>
<protein>
    <submittedName>
        <fullName evidence="5">Uncharacterized protein</fullName>
    </submittedName>
</protein>
<evidence type="ECO:0000256" key="3">
    <source>
        <dbReference type="ARBA" id="ARBA00023136"/>
    </source>
</evidence>
<dbReference type="GO" id="GO:0005524">
    <property type="term" value="F:ATP binding"/>
    <property type="evidence" value="ECO:0007669"/>
    <property type="project" value="InterPro"/>
</dbReference>
<dbReference type="EMBL" id="UINC01002236">
    <property type="protein sequence ID" value="SUZ94447.1"/>
    <property type="molecule type" value="Genomic_DNA"/>
</dbReference>
<dbReference type="AlphaFoldDB" id="A0A381RWS5"/>
<evidence type="ECO:0000256" key="1">
    <source>
        <dbReference type="ARBA" id="ARBA00022692"/>
    </source>
</evidence>
<feature type="transmembrane region" description="Helical" evidence="4">
    <location>
        <begin position="20"/>
        <end position="40"/>
    </location>
</feature>
<keyword evidence="3 4" id="KW-0472">Membrane</keyword>
<dbReference type="GO" id="GO:0016020">
    <property type="term" value="C:membrane"/>
    <property type="evidence" value="ECO:0007669"/>
    <property type="project" value="InterPro"/>
</dbReference>
<dbReference type="SUPFAM" id="SSF90123">
    <property type="entry name" value="ABC transporter transmembrane region"/>
    <property type="match status" value="1"/>
</dbReference>
<gene>
    <name evidence="5" type="ORF">METZ01_LOCUS47301</name>
</gene>
<reference evidence="5" key="1">
    <citation type="submission" date="2018-05" db="EMBL/GenBank/DDBJ databases">
        <authorList>
            <person name="Lanie J.A."/>
            <person name="Ng W.-L."/>
            <person name="Kazmierczak K.M."/>
            <person name="Andrzejewski T.M."/>
            <person name="Davidsen T.M."/>
            <person name="Wayne K.J."/>
            <person name="Tettelin H."/>
            <person name="Glass J.I."/>
            <person name="Rusch D."/>
            <person name="Podicherti R."/>
            <person name="Tsui H.-C.T."/>
            <person name="Winkler M.E."/>
        </authorList>
    </citation>
    <scope>NUCLEOTIDE SEQUENCE</scope>
</reference>
<evidence type="ECO:0000313" key="5">
    <source>
        <dbReference type="EMBL" id="SUZ94447.1"/>
    </source>
</evidence>
<dbReference type="InterPro" id="IPR036640">
    <property type="entry name" value="ABC1_TM_sf"/>
</dbReference>
<accession>A0A381RWS5</accession>
<sequence>MANEEAMNTGYKTYLRLLKYATPYWFIFILGALAMLVYALTDTGFAYLIKTLTDNFAGTTDGAYIGEWKFSLPIAVIVIFII</sequence>
<evidence type="ECO:0000256" key="4">
    <source>
        <dbReference type="SAM" id="Phobius"/>
    </source>
</evidence>
<keyword evidence="1 4" id="KW-0812">Transmembrane</keyword>
<evidence type="ECO:0000256" key="2">
    <source>
        <dbReference type="ARBA" id="ARBA00022989"/>
    </source>
</evidence>
<feature type="non-terminal residue" evidence="5">
    <location>
        <position position="82"/>
    </location>
</feature>
<name>A0A381RWS5_9ZZZZ</name>
<keyword evidence="2 4" id="KW-1133">Transmembrane helix</keyword>
<organism evidence="5">
    <name type="scientific">marine metagenome</name>
    <dbReference type="NCBI Taxonomy" id="408172"/>
    <lineage>
        <taxon>unclassified sequences</taxon>
        <taxon>metagenomes</taxon>
        <taxon>ecological metagenomes</taxon>
    </lineage>
</organism>
<dbReference type="Gene3D" id="1.20.1560.10">
    <property type="entry name" value="ABC transporter type 1, transmembrane domain"/>
    <property type="match status" value="1"/>
</dbReference>